<evidence type="ECO:0000313" key="4">
    <source>
        <dbReference type="EMBL" id="AIF12413.1"/>
    </source>
</evidence>
<dbReference type="EMBL" id="KF900944">
    <property type="protein sequence ID" value="AIF12413.1"/>
    <property type="molecule type" value="Genomic_DNA"/>
</dbReference>
<reference evidence="4" key="1">
    <citation type="journal article" date="2014" name="Genome Biol. Evol.">
        <title>Pangenome evidence for extensive interdomain horizontal transfer affecting lineage core and shell genes in uncultured planktonic thaumarchaeota and euryarchaeota.</title>
        <authorList>
            <person name="Deschamps P."/>
            <person name="Zivanovic Y."/>
            <person name="Moreira D."/>
            <person name="Rodriguez-Valera F."/>
            <person name="Lopez-Garcia P."/>
        </authorList>
    </citation>
    <scope>NUCLEOTIDE SEQUENCE</scope>
</reference>
<dbReference type="SUPFAM" id="SSF54631">
    <property type="entry name" value="CBS-domain pair"/>
    <property type="match status" value="1"/>
</dbReference>
<protein>
    <submittedName>
        <fullName evidence="4">Signal transduction protein</fullName>
    </submittedName>
</protein>
<sequence>MPRKLGEASVVTVRDIMTNWVATIESTATAHDASRLMTDKDVGALVVTNNEKCIGIVTERDLVRKVLTYRLDAALVGLSDVFSRPLITTFPDENLKKAAMKMAVKMIRRLPVLEGEKLSGMLTATDLAKSLVKDDISENPLHYAIARYHASGY</sequence>
<dbReference type="InterPro" id="IPR051257">
    <property type="entry name" value="Diverse_CBS-Domain"/>
</dbReference>
<proteinExistence type="predicted"/>
<feature type="domain" description="CBS" evidence="3">
    <location>
        <begin position="17"/>
        <end position="73"/>
    </location>
</feature>
<dbReference type="InterPro" id="IPR046342">
    <property type="entry name" value="CBS_dom_sf"/>
</dbReference>
<dbReference type="InterPro" id="IPR000644">
    <property type="entry name" value="CBS_dom"/>
</dbReference>
<accession>A0A075HES8</accession>
<organism evidence="4">
    <name type="scientific">uncultured marine thaumarchaeote KM3_55_F05</name>
    <dbReference type="NCBI Taxonomy" id="1456198"/>
    <lineage>
        <taxon>Archaea</taxon>
        <taxon>Nitrososphaerota</taxon>
        <taxon>environmental samples</taxon>
    </lineage>
</organism>
<dbReference type="PANTHER" id="PTHR43080">
    <property type="entry name" value="CBS DOMAIN-CONTAINING PROTEIN CBSX3, MITOCHONDRIAL"/>
    <property type="match status" value="1"/>
</dbReference>
<dbReference type="PANTHER" id="PTHR43080:SF2">
    <property type="entry name" value="CBS DOMAIN-CONTAINING PROTEIN"/>
    <property type="match status" value="1"/>
</dbReference>
<name>A0A075HES8_9ARCH</name>
<feature type="domain" description="CBS" evidence="3">
    <location>
        <begin position="82"/>
        <end position="138"/>
    </location>
</feature>
<dbReference type="Pfam" id="PF00571">
    <property type="entry name" value="CBS"/>
    <property type="match status" value="2"/>
</dbReference>
<evidence type="ECO:0000259" key="3">
    <source>
        <dbReference type="PROSITE" id="PS51371"/>
    </source>
</evidence>
<dbReference type="SMART" id="SM00116">
    <property type="entry name" value="CBS"/>
    <property type="match status" value="2"/>
</dbReference>
<dbReference type="AlphaFoldDB" id="A0A075HES8"/>
<evidence type="ECO:0000256" key="2">
    <source>
        <dbReference type="PROSITE-ProRule" id="PRU00703"/>
    </source>
</evidence>
<dbReference type="PROSITE" id="PS51371">
    <property type="entry name" value="CBS"/>
    <property type="match status" value="2"/>
</dbReference>
<dbReference type="Gene3D" id="3.10.580.10">
    <property type="entry name" value="CBS-domain"/>
    <property type="match status" value="1"/>
</dbReference>
<evidence type="ECO:0000256" key="1">
    <source>
        <dbReference type="ARBA" id="ARBA00023122"/>
    </source>
</evidence>
<keyword evidence="1 2" id="KW-0129">CBS domain</keyword>